<proteinExistence type="predicted"/>
<reference evidence="2 3" key="1">
    <citation type="journal article" date="2014" name="BMC Genomics">
        <title>Comparative genomics of the major fungal agents of human and animal Sporotrichosis: Sporothrix schenckii and Sporothrix brasiliensis.</title>
        <authorList>
            <person name="Teixeira M.M."/>
            <person name="de Almeida L.G."/>
            <person name="Kubitschek-Barreira P."/>
            <person name="Alves F.L."/>
            <person name="Kioshima E.S."/>
            <person name="Abadio A.K."/>
            <person name="Fernandes L."/>
            <person name="Derengowski L.S."/>
            <person name="Ferreira K.S."/>
            <person name="Souza R.C."/>
            <person name="Ruiz J.C."/>
            <person name="de Andrade N.C."/>
            <person name="Paes H.C."/>
            <person name="Nicola A.M."/>
            <person name="Albuquerque P."/>
            <person name="Gerber A.L."/>
            <person name="Martins V.P."/>
            <person name="Peconick L.D."/>
            <person name="Neto A.V."/>
            <person name="Chaucanez C.B."/>
            <person name="Silva P.A."/>
            <person name="Cunha O.L."/>
            <person name="de Oliveira F.F."/>
            <person name="dos Santos T.C."/>
            <person name="Barros A.L."/>
            <person name="Soares M.A."/>
            <person name="de Oliveira L.M."/>
            <person name="Marini M.M."/>
            <person name="Villalobos-Duno H."/>
            <person name="Cunha M.M."/>
            <person name="de Hoog S."/>
            <person name="da Silveira J.F."/>
            <person name="Henrissat B."/>
            <person name="Nino-Vega G.A."/>
            <person name="Cisalpino P.S."/>
            <person name="Mora-Montes H.M."/>
            <person name="Almeida S.R."/>
            <person name="Stajich J.E."/>
            <person name="Lopes-Bezerra L.M."/>
            <person name="Vasconcelos A.T."/>
            <person name="Felipe M.S."/>
        </authorList>
    </citation>
    <scope>NUCLEOTIDE SEQUENCE [LARGE SCALE GENOMIC DNA]</scope>
    <source>
        <strain evidence="2 3">1099-18</strain>
    </source>
</reference>
<organism evidence="2 3">
    <name type="scientific">Sporothrix schenckii 1099-18</name>
    <dbReference type="NCBI Taxonomy" id="1397361"/>
    <lineage>
        <taxon>Eukaryota</taxon>
        <taxon>Fungi</taxon>
        <taxon>Dikarya</taxon>
        <taxon>Ascomycota</taxon>
        <taxon>Pezizomycotina</taxon>
        <taxon>Sordariomycetes</taxon>
        <taxon>Sordariomycetidae</taxon>
        <taxon>Ophiostomatales</taxon>
        <taxon>Ophiostomataceae</taxon>
        <taxon>Sporothrix</taxon>
    </lineage>
</organism>
<reference evidence="2 3" key="2">
    <citation type="journal article" date="2015" name="Eukaryot. Cell">
        <title>Asexual propagation of a virulent clone complex in a human and feline outbreak of sporotrichosis.</title>
        <authorList>
            <person name="Teixeira Mde M."/>
            <person name="Rodrigues A.M."/>
            <person name="Tsui C.K."/>
            <person name="de Almeida L.G."/>
            <person name="Van Diepeningen A.D."/>
            <person name="van den Ende B.G."/>
            <person name="Fernandes G.F."/>
            <person name="Kano R."/>
            <person name="Hamelin R.C."/>
            <person name="Lopes-Bezerra L.M."/>
            <person name="Vasconcelos A.T."/>
            <person name="de Hoog S."/>
            <person name="de Camargo Z.P."/>
            <person name="Felipe M.S."/>
        </authorList>
    </citation>
    <scope>NUCLEOTIDE SEQUENCE [LARGE SCALE GENOMIC DNA]</scope>
    <source>
        <strain evidence="2 3">1099-18</strain>
    </source>
</reference>
<feature type="compositionally biased region" description="Basic and acidic residues" evidence="1">
    <location>
        <begin position="34"/>
        <end position="46"/>
    </location>
</feature>
<gene>
    <name evidence="2" type="ORF">SPSK_02827</name>
</gene>
<evidence type="ECO:0000313" key="2">
    <source>
        <dbReference type="EMBL" id="KJR86313.1"/>
    </source>
</evidence>
<name>A0A0F2M9D1_SPOSC</name>
<dbReference type="EMBL" id="AXCR01000006">
    <property type="protein sequence ID" value="KJR86313.1"/>
    <property type="molecule type" value="Genomic_DNA"/>
</dbReference>
<dbReference type="GeneID" id="27664967"/>
<dbReference type="RefSeq" id="XP_016588989.1">
    <property type="nucleotide sequence ID" value="XM_016729690.1"/>
</dbReference>
<dbReference type="VEuPathDB" id="FungiDB:SPSK_02827"/>
<feature type="region of interest" description="Disordered" evidence="1">
    <location>
        <begin position="1"/>
        <end position="46"/>
    </location>
</feature>
<protein>
    <submittedName>
        <fullName evidence="2">Uncharacterized protein</fullName>
    </submittedName>
</protein>
<accession>A0A0F2M9D1</accession>
<dbReference type="AlphaFoldDB" id="A0A0F2M9D1"/>
<evidence type="ECO:0000313" key="3">
    <source>
        <dbReference type="Proteomes" id="UP000033710"/>
    </source>
</evidence>
<comment type="caution">
    <text evidence="2">The sequence shown here is derived from an EMBL/GenBank/DDBJ whole genome shotgun (WGS) entry which is preliminary data.</text>
</comment>
<evidence type="ECO:0000256" key="1">
    <source>
        <dbReference type="SAM" id="MobiDB-lite"/>
    </source>
</evidence>
<dbReference type="Proteomes" id="UP000033710">
    <property type="component" value="Unassembled WGS sequence"/>
</dbReference>
<dbReference type="KEGG" id="ssck:SPSK_02827"/>
<sequence>MCAGPSAGQTHESYRTSVCKGPAGDPFSGNRGGDSLRDRRQENEDGQVKIAKRHEALRLTARTDMPLNAPKAAWRRMRLVGEWGGPLAQSRLQGATEKGHQTGYVILRPLADAQAVRQGKWGMAAV</sequence>